<dbReference type="InterPro" id="IPR003653">
    <property type="entry name" value="Peptidase_C48_C"/>
</dbReference>
<evidence type="ECO:0000256" key="4">
    <source>
        <dbReference type="ARBA" id="ARBA00022801"/>
    </source>
</evidence>
<proteinExistence type="inferred from homology"/>
<keyword evidence="5" id="KW-0788">Thiol protease</keyword>
<keyword evidence="10" id="KW-1185">Reference proteome</keyword>
<dbReference type="EMBL" id="JBEDUW010000002">
    <property type="protein sequence ID" value="KAK9943135.1"/>
    <property type="molecule type" value="Genomic_DNA"/>
</dbReference>
<dbReference type="GO" id="GO:0006508">
    <property type="term" value="P:proteolysis"/>
    <property type="evidence" value="ECO:0007669"/>
    <property type="project" value="UniProtKB-KW"/>
</dbReference>
<dbReference type="InterPro" id="IPR057375">
    <property type="entry name" value="ULP2A/B_PH"/>
</dbReference>
<dbReference type="Proteomes" id="UP001457282">
    <property type="component" value="Unassembled WGS sequence"/>
</dbReference>
<organism evidence="9 10">
    <name type="scientific">Rubus argutus</name>
    <name type="common">Southern blackberry</name>
    <dbReference type="NCBI Taxonomy" id="59490"/>
    <lineage>
        <taxon>Eukaryota</taxon>
        <taxon>Viridiplantae</taxon>
        <taxon>Streptophyta</taxon>
        <taxon>Embryophyta</taxon>
        <taxon>Tracheophyta</taxon>
        <taxon>Spermatophyta</taxon>
        <taxon>Magnoliopsida</taxon>
        <taxon>eudicotyledons</taxon>
        <taxon>Gunneridae</taxon>
        <taxon>Pentapetalae</taxon>
        <taxon>rosids</taxon>
        <taxon>fabids</taxon>
        <taxon>Rosales</taxon>
        <taxon>Rosaceae</taxon>
        <taxon>Rosoideae</taxon>
        <taxon>Rosoideae incertae sedis</taxon>
        <taxon>Rubus</taxon>
    </lineage>
</organism>
<dbReference type="Pfam" id="PF25352">
    <property type="entry name" value="PH_ULP"/>
    <property type="match status" value="1"/>
</dbReference>
<evidence type="ECO:0000256" key="6">
    <source>
        <dbReference type="ARBA" id="ARBA00057729"/>
    </source>
</evidence>
<sequence>MCSSSTLISSPSKNEATSEEKASETGSSGCDNVKTAIGNLRIESTYSRRARNEIKTQCPLLSHAGIKQLRCTVYDPHWSKRQEENNSLDVRYGDKWNFNFDSDKPLEDVIYPKGDPDAVTISKRDLELLEPETFINDTIIDFYILYLKSNIQPEEKNRFHFFNSFFFRKLADLEKEPSNSCEHKAAFQRVRKWTRKVNLFEKDYIFIPVNYRLHWSLIVICHPGEVVNCEDEGIESLPKVPCILHMDSIKGSHRDLKNLVQRYLCEEWKERHGDTAEGDSSRFLQLRFLAPELPQQENLSDCGLFLLHYVERFLEEAPVNFSPLRSQSSPTF</sequence>
<feature type="compositionally biased region" description="Polar residues" evidence="7">
    <location>
        <begin position="1"/>
        <end position="15"/>
    </location>
</feature>
<evidence type="ECO:0000259" key="8">
    <source>
        <dbReference type="PROSITE" id="PS50600"/>
    </source>
</evidence>
<evidence type="ECO:0000256" key="1">
    <source>
        <dbReference type="ARBA" id="ARBA00005234"/>
    </source>
</evidence>
<evidence type="ECO:0000256" key="3">
    <source>
        <dbReference type="ARBA" id="ARBA00022786"/>
    </source>
</evidence>
<reference evidence="9 10" key="1">
    <citation type="journal article" date="2023" name="G3 (Bethesda)">
        <title>A chromosome-length genome assembly and annotation of blackberry (Rubus argutus, cv. 'Hillquist').</title>
        <authorList>
            <person name="Bruna T."/>
            <person name="Aryal R."/>
            <person name="Dudchenko O."/>
            <person name="Sargent D.J."/>
            <person name="Mead D."/>
            <person name="Buti M."/>
            <person name="Cavallini A."/>
            <person name="Hytonen T."/>
            <person name="Andres J."/>
            <person name="Pham M."/>
            <person name="Weisz D."/>
            <person name="Mascagni F."/>
            <person name="Usai G."/>
            <person name="Natali L."/>
            <person name="Bassil N."/>
            <person name="Fernandez G.E."/>
            <person name="Lomsadze A."/>
            <person name="Armour M."/>
            <person name="Olukolu B."/>
            <person name="Poorten T."/>
            <person name="Britton C."/>
            <person name="Davik J."/>
            <person name="Ashrafi H."/>
            <person name="Aiden E.L."/>
            <person name="Borodovsky M."/>
            <person name="Worthington M."/>
        </authorList>
    </citation>
    <scope>NUCLEOTIDE SEQUENCE [LARGE SCALE GENOMIC DNA]</scope>
    <source>
        <strain evidence="9">PI 553951</strain>
    </source>
</reference>
<comment type="function">
    <text evidence="6">Protease that catalyzes two essential functions in the SUMO pathway: processing of full-length SUMOs to their mature forms and deconjugation of SUMO from targeted proteins.</text>
</comment>
<keyword evidence="4" id="KW-0378">Hydrolase</keyword>
<evidence type="ECO:0000256" key="5">
    <source>
        <dbReference type="ARBA" id="ARBA00022807"/>
    </source>
</evidence>
<evidence type="ECO:0000313" key="9">
    <source>
        <dbReference type="EMBL" id="KAK9943135.1"/>
    </source>
</evidence>
<dbReference type="PANTHER" id="PTHR47764">
    <property type="entry name" value="UBIQUITIN-LIKE-SPECIFIC PROTEASE 2B-RELATED"/>
    <property type="match status" value="1"/>
</dbReference>
<dbReference type="Gene3D" id="1.10.418.20">
    <property type="match status" value="1"/>
</dbReference>
<dbReference type="InterPro" id="IPR038765">
    <property type="entry name" value="Papain-like_cys_pep_sf"/>
</dbReference>
<dbReference type="GO" id="GO:0008234">
    <property type="term" value="F:cysteine-type peptidase activity"/>
    <property type="evidence" value="ECO:0007669"/>
    <property type="project" value="UniProtKB-KW"/>
</dbReference>
<dbReference type="Gene3D" id="3.30.310.130">
    <property type="entry name" value="Ubiquitin-related"/>
    <property type="match status" value="1"/>
</dbReference>
<comment type="caution">
    <text evidence="9">The sequence shown here is derived from an EMBL/GenBank/DDBJ whole genome shotgun (WGS) entry which is preliminary data.</text>
</comment>
<dbReference type="AlphaFoldDB" id="A0AAW1Y3Z5"/>
<dbReference type="FunFam" id="3.30.310.130:FF:000006">
    <property type="entry name" value="Probable ubiquitin-like-specific protease 2B"/>
    <property type="match status" value="1"/>
</dbReference>
<dbReference type="SUPFAM" id="SSF54001">
    <property type="entry name" value="Cysteine proteinases"/>
    <property type="match status" value="1"/>
</dbReference>
<gene>
    <name evidence="9" type="ORF">M0R45_008754</name>
</gene>
<keyword evidence="2" id="KW-0645">Protease</keyword>
<keyword evidence="3" id="KW-0833">Ubl conjugation pathway</keyword>
<accession>A0AAW1Y3Z5</accession>
<evidence type="ECO:0000313" key="10">
    <source>
        <dbReference type="Proteomes" id="UP001457282"/>
    </source>
</evidence>
<name>A0AAW1Y3Z5_RUBAR</name>
<dbReference type="Pfam" id="PF02902">
    <property type="entry name" value="Peptidase_C48"/>
    <property type="match status" value="1"/>
</dbReference>
<comment type="similarity">
    <text evidence="1">Belongs to the peptidase C48 family.</text>
</comment>
<dbReference type="PROSITE" id="PS50600">
    <property type="entry name" value="ULP_PROTEASE"/>
    <property type="match status" value="1"/>
</dbReference>
<dbReference type="PANTHER" id="PTHR47764:SF2">
    <property type="entry name" value="UBIQUITIN-LIKE PROTEASE FAMILY PROFILE DOMAIN-CONTAINING PROTEIN"/>
    <property type="match status" value="1"/>
</dbReference>
<evidence type="ECO:0000256" key="2">
    <source>
        <dbReference type="ARBA" id="ARBA00022670"/>
    </source>
</evidence>
<feature type="region of interest" description="Disordered" evidence="7">
    <location>
        <begin position="1"/>
        <end position="30"/>
    </location>
</feature>
<feature type="domain" description="Ubiquitin-like protease family profile" evidence="8">
    <location>
        <begin position="119"/>
        <end position="313"/>
    </location>
</feature>
<evidence type="ECO:0000256" key="7">
    <source>
        <dbReference type="SAM" id="MobiDB-lite"/>
    </source>
</evidence>
<protein>
    <recommendedName>
        <fullName evidence="8">Ubiquitin-like protease family profile domain-containing protein</fullName>
    </recommendedName>
</protein>